<evidence type="ECO:0000256" key="1">
    <source>
        <dbReference type="SAM" id="Coils"/>
    </source>
</evidence>
<evidence type="ECO:0000256" key="2">
    <source>
        <dbReference type="SAM" id="MobiDB-lite"/>
    </source>
</evidence>
<accession>A0A087DHX6</accession>
<dbReference type="eggNOG" id="COG2919">
    <property type="taxonomic scope" value="Bacteria"/>
</dbReference>
<evidence type="ECO:0000256" key="3">
    <source>
        <dbReference type="SAM" id="Phobius"/>
    </source>
</evidence>
<keyword evidence="3" id="KW-1133">Transmembrane helix</keyword>
<dbReference type="STRING" id="158787.BSCA_0944"/>
<name>A0A087DHX6_9BIFI</name>
<dbReference type="EMBL" id="JGZO01000004">
    <property type="protein sequence ID" value="KFI95126.1"/>
    <property type="molecule type" value="Genomic_DNA"/>
</dbReference>
<dbReference type="InterPro" id="IPR007060">
    <property type="entry name" value="FtsL/DivIC"/>
</dbReference>
<dbReference type="GeneID" id="85165927"/>
<proteinExistence type="predicted"/>
<reference evidence="4 5" key="1">
    <citation type="submission" date="2014-03" db="EMBL/GenBank/DDBJ databases">
        <title>Genomics of Bifidobacteria.</title>
        <authorList>
            <person name="Ventura M."/>
            <person name="Milani C."/>
            <person name="Lugli G.A."/>
        </authorList>
    </citation>
    <scope>NUCLEOTIDE SEQUENCE [LARGE SCALE GENOMIC DNA]</scope>
    <source>
        <strain evidence="4 5">LMG 21589</strain>
    </source>
</reference>
<evidence type="ECO:0000313" key="4">
    <source>
        <dbReference type="EMBL" id="KFI95126.1"/>
    </source>
</evidence>
<protein>
    <submittedName>
        <fullName evidence="4">Septum formation initiator</fullName>
    </submittedName>
</protein>
<keyword evidence="3" id="KW-0812">Transmembrane</keyword>
<dbReference type="AlphaFoldDB" id="A0A087DHX6"/>
<feature type="compositionally biased region" description="Low complexity" evidence="2">
    <location>
        <begin position="188"/>
        <end position="210"/>
    </location>
</feature>
<gene>
    <name evidence="4" type="ORF">BSCA_0944</name>
</gene>
<feature type="region of interest" description="Disordered" evidence="2">
    <location>
        <begin position="161"/>
        <end position="210"/>
    </location>
</feature>
<dbReference type="Pfam" id="PF04977">
    <property type="entry name" value="DivIC"/>
    <property type="match status" value="1"/>
</dbReference>
<feature type="region of interest" description="Disordered" evidence="2">
    <location>
        <begin position="1"/>
        <end position="22"/>
    </location>
</feature>
<comment type="caution">
    <text evidence="4">The sequence shown here is derived from an EMBL/GenBank/DDBJ whole genome shotgun (WGS) entry which is preliminary data.</text>
</comment>
<organism evidence="4 5">
    <name type="scientific">Bifidobacterium scardovii</name>
    <dbReference type="NCBI Taxonomy" id="158787"/>
    <lineage>
        <taxon>Bacteria</taxon>
        <taxon>Bacillati</taxon>
        <taxon>Actinomycetota</taxon>
        <taxon>Actinomycetes</taxon>
        <taxon>Bifidobacteriales</taxon>
        <taxon>Bifidobacteriaceae</taxon>
        <taxon>Bifidobacterium</taxon>
    </lineage>
</organism>
<dbReference type="RefSeq" id="WP_231649375.1">
    <property type="nucleotide sequence ID" value="NZ_CAUPKV010000009.1"/>
</dbReference>
<keyword evidence="3" id="KW-0472">Membrane</keyword>
<sequence length="210" mass="22110">MSSRSTRDAARGKGKGKGTARGASAAVRNAAAKARTRSSGPIVFFIALFIVALGSIQLLSTFYTYAIDLSELNGLKRQEAALEAKKQELENDIARWDDKAYVAAQARERLGFVFPGEQVVHVLHPEAVTGKTESGDTSGAGGSDKKALPWYSELAYSLEKADRKEADTSRNGTISGDSGTASGGTGTNTGTDGNANTNTNTNTNTEDSQQ</sequence>
<keyword evidence="1" id="KW-0175">Coiled coil</keyword>
<keyword evidence="5" id="KW-1185">Reference proteome</keyword>
<feature type="region of interest" description="Disordered" evidence="2">
    <location>
        <begin position="126"/>
        <end position="146"/>
    </location>
</feature>
<evidence type="ECO:0000313" key="5">
    <source>
        <dbReference type="Proteomes" id="UP000029033"/>
    </source>
</evidence>
<dbReference type="Proteomes" id="UP000029033">
    <property type="component" value="Unassembled WGS sequence"/>
</dbReference>
<feature type="compositionally biased region" description="Basic and acidic residues" evidence="2">
    <location>
        <begin position="1"/>
        <end position="11"/>
    </location>
</feature>
<feature type="coiled-coil region" evidence="1">
    <location>
        <begin position="72"/>
        <end position="99"/>
    </location>
</feature>
<feature type="transmembrane region" description="Helical" evidence="3">
    <location>
        <begin position="42"/>
        <end position="66"/>
    </location>
</feature>